<evidence type="ECO:0000313" key="2">
    <source>
        <dbReference type="Proteomes" id="UP000199623"/>
    </source>
</evidence>
<proteinExistence type="predicted"/>
<dbReference type="STRING" id="200378.SAMN05216553_12546"/>
<dbReference type="OrthoDB" id="4254043at2"/>
<accession>A0A1G8CZM4</accession>
<dbReference type="RefSeq" id="WP_090059889.1">
    <property type="nucleotide sequence ID" value="NZ_FNCC01000025.1"/>
</dbReference>
<evidence type="ECO:0000313" key="1">
    <source>
        <dbReference type="EMBL" id="SDH50978.1"/>
    </source>
</evidence>
<sequence>MGTLAVGRWRARVGRPGGATVSELEFARDGSALLVVGGRGSGTWTPTGPDTFSYRILEELVGTPGTIEIAQEAVLRGDEFVSSGNAVVRLANGTTAREAAISIVAQRLG</sequence>
<keyword evidence="2" id="KW-1185">Reference proteome</keyword>
<reference evidence="2" key="1">
    <citation type="submission" date="2016-10" db="EMBL/GenBank/DDBJ databases">
        <authorList>
            <person name="Varghese N."/>
            <person name="Submissions S."/>
        </authorList>
    </citation>
    <scope>NUCLEOTIDE SEQUENCE [LARGE SCALE GENOMIC DNA]</scope>
    <source>
        <strain evidence="2">CGMCC 4.3506</strain>
    </source>
</reference>
<dbReference type="Proteomes" id="UP000199623">
    <property type="component" value="Unassembled WGS sequence"/>
</dbReference>
<protein>
    <submittedName>
        <fullName evidence="1">Uncharacterized protein</fullName>
    </submittedName>
</protein>
<dbReference type="EMBL" id="FNCC01000025">
    <property type="protein sequence ID" value="SDH50978.1"/>
    <property type="molecule type" value="Genomic_DNA"/>
</dbReference>
<dbReference type="AlphaFoldDB" id="A0A1G8CZM4"/>
<name>A0A1G8CZM4_9PSEU</name>
<organism evidence="1 2">
    <name type="scientific">Lentzea fradiae</name>
    <dbReference type="NCBI Taxonomy" id="200378"/>
    <lineage>
        <taxon>Bacteria</taxon>
        <taxon>Bacillati</taxon>
        <taxon>Actinomycetota</taxon>
        <taxon>Actinomycetes</taxon>
        <taxon>Pseudonocardiales</taxon>
        <taxon>Pseudonocardiaceae</taxon>
        <taxon>Lentzea</taxon>
    </lineage>
</organism>
<gene>
    <name evidence="1" type="ORF">SAMN05216553_12546</name>
</gene>